<organism evidence="1">
    <name type="scientific">marine sediment metagenome</name>
    <dbReference type="NCBI Taxonomy" id="412755"/>
    <lineage>
        <taxon>unclassified sequences</taxon>
        <taxon>metagenomes</taxon>
        <taxon>ecological metagenomes</taxon>
    </lineage>
</organism>
<accession>A0A0F9IBA7</accession>
<reference evidence="1" key="1">
    <citation type="journal article" date="2015" name="Nature">
        <title>Complex archaea that bridge the gap between prokaryotes and eukaryotes.</title>
        <authorList>
            <person name="Spang A."/>
            <person name="Saw J.H."/>
            <person name="Jorgensen S.L."/>
            <person name="Zaremba-Niedzwiedzka K."/>
            <person name="Martijn J."/>
            <person name="Lind A.E."/>
            <person name="van Eijk R."/>
            <person name="Schleper C."/>
            <person name="Guy L."/>
            <person name="Ettema T.J."/>
        </authorList>
    </citation>
    <scope>NUCLEOTIDE SEQUENCE</scope>
</reference>
<sequence>MAEQQHKRSALIEAIGITKEATRGGYDALEPPSLLKKLYTTLIELTEDANKDDG</sequence>
<evidence type="ECO:0000313" key="1">
    <source>
        <dbReference type="EMBL" id="KKL91110.1"/>
    </source>
</evidence>
<proteinExistence type="predicted"/>
<dbReference type="EMBL" id="LAZR01019822">
    <property type="protein sequence ID" value="KKL91110.1"/>
    <property type="molecule type" value="Genomic_DNA"/>
</dbReference>
<gene>
    <name evidence="1" type="ORF">LCGC14_1897960</name>
</gene>
<dbReference type="AlphaFoldDB" id="A0A0F9IBA7"/>
<comment type="caution">
    <text evidence="1">The sequence shown here is derived from an EMBL/GenBank/DDBJ whole genome shotgun (WGS) entry which is preliminary data.</text>
</comment>
<name>A0A0F9IBA7_9ZZZZ</name>
<protein>
    <submittedName>
        <fullName evidence="1">Uncharacterized protein</fullName>
    </submittedName>
</protein>